<gene>
    <name evidence="7" type="ORF">PROFUN_02591</name>
</gene>
<dbReference type="FunCoup" id="A0A2P6MPH2">
    <property type="interactions" value="51"/>
</dbReference>
<name>A0A2P6MPH2_9EUKA</name>
<dbReference type="PANTHER" id="PTHR11200">
    <property type="entry name" value="INOSITOL 5-PHOSPHATASE"/>
    <property type="match status" value="1"/>
</dbReference>
<sequence length="1265" mass="140552">MNFGGWNLTNAAPVAPEPSRPKAPIRYKPKPIRIYTEPDSYVCAYQYELEKREKPIISLERKEQGLGKITTRSVNEFKTVSRNQFIDAFGLLGVIRLPIYGKGNRDNVPFQRLNQTENQTATFLVAVSEAKVVGQIKDAEVYVVTETAFLPFVNERDPMERANLEKSYNEVRKWLNAESFYFSYDVDVTSRMQLKGDKTNNNRYFWSSCDPKYFWNRHILHTFIKKNLNDWILPIMKGYVEMGSAVVGDNRVDLCLISRLSCLRAGTRFNARGVNDDGNVANFVESEQIITVGQVTSSFVILRGSIPLFWEQKMVRGKFRTALSRGSEAQTPAFQMHFNEHIKIYGRHYIVNLLSPDKETEKPVHDAYEEQLGLYNNQEIKYLSFDFHKQIGKNGAKINQLGSMLMSTLFADLLKNSLYTVNEQGTVSSTQMGVFRVNCLDCLDRTNVCESAIARRALTLALQVVGLLDIRNTTNSMSSDELDGSMIESVHKEMWANNGDAMSIAYTGTGALKSALTRTGKSTISGMLDDGMKSVMRTYQNMYKDSDKQDVIDYFLGNQNIQEEMEEETDWLVLQLRARESEYTEEKHYTAYIGTFNIGGQSPGLGDEVETWLSDVGHCPSDPDVYVVGFQEVVSLNTKAVWNADEGNTQLWQKYILSAISKKRKFVILRSDQLVGIVITCFVPESEVNFYRDVQSEKAKSGFAGIAGNKGAVSIRFNYHQTSLCFTCAHLAAGQQNYQERTQNFSNILSTTQFRTVKGKIGIKDHSFVFFFGDLNYRLNSEYDDVLRAIDRQDWDGLLSSDQLAIEMRTNRVFDNYIEPSISFPPTYRYDIGTNRYDTSEKRRKPAYCDRILLNTKEGVSQYSYRATPLLTSDHKPVSGTFGLKVKVINKALQENLIQELSKQNPAQTLDMHKIEEALLVDFTESPSISLRNSGVEGEDGHTASSPPPALPPKSRPTSTAKPLPPVPTSTLPPVPTSTLPPVPTSALPPPPTAASLPSPPQSLHTTAPPLPKKAAPSAPPSHVGTSGNEASIQMGRPPSLPPKSAPIGVSDTFFDFEPTRPAHQSLPLPTPQQSLSLSQPNTHQIPPASLQPQAHHSAPGPDLSFFDALPPPPPQKSSIPSIHPQGFTSPPNPSAHPSTSFFDMPNQFGSGFQNNTSTLQNNSGFQNNAGFQNNSGFQNNFSFDQPTGQFGGRGSGNTNVQGGQFGNPIPSRTSSDPFFDLEPLQPTPVQPTNQNNPFASSNPFGSGGNTNSTNHDPFATDFFS</sequence>
<evidence type="ECO:0000256" key="5">
    <source>
        <dbReference type="SAM" id="MobiDB-lite"/>
    </source>
</evidence>
<dbReference type="PRINTS" id="PR01217">
    <property type="entry name" value="PRICHEXTENSN"/>
</dbReference>
<organism evidence="7 8">
    <name type="scientific">Planoprotostelium fungivorum</name>
    <dbReference type="NCBI Taxonomy" id="1890364"/>
    <lineage>
        <taxon>Eukaryota</taxon>
        <taxon>Amoebozoa</taxon>
        <taxon>Evosea</taxon>
        <taxon>Variosea</taxon>
        <taxon>Cavosteliida</taxon>
        <taxon>Cavosteliaceae</taxon>
        <taxon>Planoprotostelium</taxon>
    </lineage>
</organism>
<feature type="compositionally biased region" description="Polar residues" evidence="5">
    <location>
        <begin position="1239"/>
        <end position="1256"/>
    </location>
</feature>
<evidence type="ECO:0000256" key="2">
    <source>
        <dbReference type="ARBA" id="ARBA00009678"/>
    </source>
</evidence>
<feature type="compositionally biased region" description="Pro residues" evidence="5">
    <location>
        <begin position="963"/>
        <end position="1001"/>
    </location>
</feature>
<dbReference type="InterPro" id="IPR000300">
    <property type="entry name" value="IPPc"/>
</dbReference>
<dbReference type="GO" id="GO:0004439">
    <property type="term" value="F:phosphatidylinositol-4,5-bisphosphate 5-phosphatase activity"/>
    <property type="evidence" value="ECO:0007669"/>
    <property type="project" value="UniProtKB-EC"/>
</dbReference>
<feature type="compositionally biased region" description="Polar residues" evidence="5">
    <location>
        <begin position="1136"/>
        <end position="1160"/>
    </location>
</feature>
<dbReference type="Gene3D" id="3.60.10.10">
    <property type="entry name" value="Endonuclease/exonuclease/phosphatase"/>
    <property type="match status" value="1"/>
</dbReference>
<feature type="compositionally biased region" description="Low complexity" evidence="5">
    <location>
        <begin position="1065"/>
        <end position="1081"/>
    </location>
</feature>
<feature type="compositionally biased region" description="Pro residues" evidence="5">
    <location>
        <begin position="946"/>
        <end position="955"/>
    </location>
</feature>
<dbReference type="InterPro" id="IPR046985">
    <property type="entry name" value="IP5"/>
</dbReference>
<keyword evidence="8" id="KW-1185">Reference proteome</keyword>
<dbReference type="Pfam" id="PF22669">
    <property type="entry name" value="Exo_endo_phos2"/>
    <property type="match status" value="1"/>
</dbReference>
<dbReference type="EMBL" id="MDYQ01000599">
    <property type="protein sequence ID" value="PRP73582.1"/>
    <property type="molecule type" value="Genomic_DNA"/>
</dbReference>
<feature type="compositionally biased region" description="Low complexity" evidence="5">
    <location>
        <begin position="1117"/>
        <end position="1126"/>
    </location>
</feature>
<dbReference type="EC" id="3.1.3.36" evidence="3"/>
<feature type="region of interest" description="Disordered" evidence="5">
    <location>
        <begin position="930"/>
        <end position="1265"/>
    </location>
</feature>
<reference evidence="7 8" key="1">
    <citation type="journal article" date="2018" name="Genome Biol. Evol.">
        <title>Multiple Roots of Fruiting Body Formation in Amoebozoa.</title>
        <authorList>
            <person name="Hillmann F."/>
            <person name="Forbes G."/>
            <person name="Novohradska S."/>
            <person name="Ferling I."/>
            <person name="Riege K."/>
            <person name="Groth M."/>
            <person name="Westermann M."/>
            <person name="Marz M."/>
            <person name="Spaller T."/>
            <person name="Winckler T."/>
            <person name="Schaap P."/>
            <person name="Glockner G."/>
        </authorList>
    </citation>
    <scope>NUCLEOTIDE SEQUENCE [LARGE SCALE GENOMIC DNA]</scope>
    <source>
        <strain evidence="7 8">Jena</strain>
    </source>
</reference>
<evidence type="ECO:0000256" key="4">
    <source>
        <dbReference type="ARBA" id="ARBA00022801"/>
    </source>
</evidence>
<keyword evidence="4" id="KW-0378">Hydrolase</keyword>
<dbReference type="InterPro" id="IPR002013">
    <property type="entry name" value="SAC_dom"/>
</dbReference>
<dbReference type="PANTHER" id="PTHR11200:SF257">
    <property type="entry name" value="PHOSPHOINOSITIDE 5-PHOSPHATASE"/>
    <property type="match status" value="1"/>
</dbReference>
<dbReference type="InParanoid" id="A0A2P6MPH2"/>
<dbReference type="GO" id="GO:0046856">
    <property type="term" value="P:phosphatidylinositol dephosphorylation"/>
    <property type="evidence" value="ECO:0007669"/>
    <property type="project" value="InterPro"/>
</dbReference>
<feature type="compositionally biased region" description="Low complexity" evidence="5">
    <location>
        <begin position="1161"/>
        <end position="1184"/>
    </location>
</feature>
<evidence type="ECO:0000256" key="1">
    <source>
        <dbReference type="ARBA" id="ARBA00008943"/>
    </source>
</evidence>
<evidence type="ECO:0000313" key="7">
    <source>
        <dbReference type="EMBL" id="PRP73582.1"/>
    </source>
</evidence>
<dbReference type="STRING" id="1890364.A0A2P6MPH2"/>
<comment type="similarity">
    <text evidence="1">Belongs to the synaptojanin family.</text>
</comment>
<dbReference type="SUPFAM" id="SSF56219">
    <property type="entry name" value="DNase I-like"/>
    <property type="match status" value="1"/>
</dbReference>
<comment type="similarity">
    <text evidence="2">In the central section; belongs to the inositol 1,4,5-trisphosphate 5-phosphatase family.</text>
</comment>
<dbReference type="SMART" id="SM00128">
    <property type="entry name" value="IPPc"/>
    <property type="match status" value="1"/>
</dbReference>
<dbReference type="OrthoDB" id="405996at2759"/>
<dbReference type="Proteomes" id="UP000241769">
    <property type="component" value="Unassembled WGS sequence"/>
</dbReference>
<dbReference type="PROSITE" id="PS50275">
    <property type="entry name" value="SAC"/>
    <property type="match status" value="1"/>
</dbReference>
<evidence type="ECO:0000256" key="3">
    <source>
        <dbReference type="ARBA" id="ARBA00013044"/>
    </source>
</evidence>
<feature type="domain" description="SAC" evidence="6">
    <location>
        <begin position="171"/>
        <end position="508"/>
    </location>
</feature>
<protein>
    <recommendedName>
        <fullName evidence="3">phosphoinositide 5-phosphatase</fullName>
        <ecNumber evidence="3">3.1.3.36</ecNumber>
    </recommendedName>
</protein>
<accession>A0A2P6MPH2</accession>
<evidence type="ECO:0000313" key="8">
    <source>
        <dbReference type="Proteomes" id="UP000241769"/>
    </source>
</evidence>
<dbReference type="Pfam" id="PF02383">
    <property type="entry name" value="Syja_N"/>
    <property type="match status" value="1"/>
</dbReference>
<evidence type="ECO:0000259" key="6">
    <source>
        <dbReference type="PROSITE" id="PS50275"/>
    </source>
</evidence>
<proteinExistence type="inferred from homology"/>
<dbReference type="AlphaFoldDB" id="A0A2P6MPH2"/>
<comment type="caution">
    <text evidence="7">The sequence shown here is derived from an EMBL/GenBank/DDBJ whole genome shotgun (WGS) entry which is preliminary data.</text>
</comment>
<dbReference type="InterPro" id="IPR036691">
    <property type="entry name" value="Endo/exonu/phosph_ase_sf"/>
</dbReference>